<dbReference type="RefSeq" id="WP_294896158.1">
    <property type="nucleotide sequence ID" value="NZ_DLUI01000067.1"/>
</dbReference>
<dbReference type="PRINTS" id="PR00445">
    <property type="entry name" value="HUPFHYPC"/>
</dbReference>
<dbReference type="Gene3D" id="2.30.30.140">
    <property type="match status" value="1"/>
</dbReference>
<accession>A0A2D3WLY8</accession>
<sequence length="96" mass="10529">MCLSIPSKVVKIDLETNTATVDTMGVQRTAGLDLMEEGTVAIGDYVLLHIGFIMNKIDEEDALESLRVYREILDVMDEQERLAAIEESANCPNGGV</sequence>
<evidence type="ECO:0000313" key="3">
    <source>
        <dbReference type="Proteomes" id="UP000228859"/>
    </source>
</evidence>
<dbReference type="GO" id="GO:0051604">
    <property type="term" value="P:protein maturation"/>
    <property type="evidence" value="ECO:0007669"/>
    <property type="project" value="TreeGrafter"/>
</dbReference>
<comment type="caution">
    <text evidence="2">The sequence shown here is derived from an EMBL/GenBank/DDBJ whole genome shotgun (WGS) entry which is preliminary data.</text>
</comment>
<dbReference type="SUPFAM" id="SSF159127">
    <property type="entry name" value="HupF/HypC-like"/>
    <property type="match status" value="1"/>
</dbReference>
<dbReference type="GO" id="GO:1902670">
    <property type="term" value="F:carbon dioxide binding"/>
    <property type="evidence" value="ECO:0007669"/>
    <property type="project" value="TreeGrafter"/>
</dbReference>
<dbReference type="EMBL" id="DLUI01000067">
    <property type="protein sequence ID" value="DAB38724.1"/>
    <property type="molecule type" value="Genomic_DNA"/>
</dbReference>
<dbReference type="FunFam" id="2.30.30.140:FF:000022">
    <property type="entry name" value="Hydrogenase assembly chaperone HybG"/>
    <property type="match status" value="1"/>
</dbReference>
<dbReference type="InterPro" id="IPR001109">
    <property type="entry name" value="Hydrogenase_HupF/HypC"/>
</dbReference>
<gene>
    <name evidence="2" type="primary">hypC</name>
    <name evidence="2" type="ORF">CFH83_04575</name>
</gene>
<dbReference type="Proteomes" id="UP000228859">
    <property type="component" value="Unassembled WGS sequence"/>
</dbReference>
<comment type="similarity">
    <text evidence="1">Belongs to the HupF/HypC family.</text>
</comment>
<protein>
    <submittedName>
        <fullName evidence="2">HypC/HybG/HupF family hydrogenase formation chaperone</fullName>
    </submittedName>
</protein>
<dbReference type="PANTHER" id="PTHR35177:SF2">
    <property type="entry name" value="HYDROGENASE MATURATION FACTOR HYBG"/>
    <property type="match status" value="1"/>
</dbReference>
<name>A0A2D3WLY8_9BACT</name>
<dbReference type="AlphaFoldDB" id="A0A2D3WLY8"/>
<dbReference type="PANTHER" id="PTHR35177">
    <property type="entry name" value="HYDROGENASE MATURATION FACTOR HYBG"/>
    <property type="match status" value="1"/>
</dbReference>
<dbReference type="Pfam" id="PF01455">
    <property type="entry name" value="HupF_HypC"/>
    <property type="match status" value="1"/>
</dbReference>
<proteinExistence type="inferred from homology"/>
<evidence type="ECO:0000256" key="1">
    <source>
        <dbReference type="ARBA" id="ARBA00006018"/>
    </source>
</evidence>
<dbReference type="NCBIfam" id="TIGR00074">
    <property type="entry name" value="hypC_hupF"/>
    <property type="match status" value="1"/>
</dbReference>
<dbReference type="GO" id="GO:0005506">
    <property type="term" value="F:iron ion binding"/>
    <property type="evidence" value="ECO:0007669"/>
    <property type="project" value="TreeGrafter"/>
</dbReference>
<evidence type="ECO:0000313" key="2">
    <source>
        <dbReference type="EMBL" id="DAB38724.1"/>
    </source>
</evidence>
<reference evidence="2 3" key="1">
    <citation type="journal article" date="2017" name="Front. Microbiol.">
        <title>Comparative Genomic Analysis of the Class Epsilonproteobacteria and Proposed Reclassification to Epsilonbacteraeota (phyl. nov.).</title>
        <authorList>
            <person name="Waite D.W."/>
            <person name="Vanwonterghem I."/>
            <person name="Rinke C."/>
            <person name="Parks D.H."/>
            <person name="Zhang Y."/>
            <person name="Takai K."/>
            <person name="Sievert S.M."/>
            <person name="Simon J."/>
            <person name="Campbell B.J."/>
            <person name="Hanson T.E."/>
            <person name="Woyke T."/>
            <person name="Klotz M.G."/>
            <person name="Hugenholtz P."/>
        </authorList>
    </citation>
    <scope>NUCLEOTIDE SEQUENCE [LARGE SCALE GENOMIC DNA]</scope>
    <source>
        <strain evidence="2">UBA12443</strain>
    </source>
</reference>
<organism evidence="2 3">
    <name type="scientific">Sulfuricurvum kujiense</name>
    <dbReference type="NCBI Taxonomy" id="148813"/>
    <lineage>
        <taxon>Bacteria</taxon>
        <taxon>Pseudomonadati</taxon>
        <taxon>Campylobacterota</taxon>
        <taxon>Epsilonproteobacteria</taxon>
        <taxon>Campylobacterales</taxon>
        <taxon>Sulfurimonadaceae</taxon>
        <taxon>Sulfuricurvum</taxon>
    </lineage>
</organism>